<dbReference type="GO" id="GO:0017148">
    <property type="term" value="P:negative regulation of translation"/>
    <property type="evidence" value="ECO:0007669"/>
    <property type="project" value="InterPro"/>
</dbReference>
<dbReference type="Pfam" id="PF00161">
    <property type="entry name" value="RIP"/>
    <property type="match status" value="1"/>
</dbReference>
<evidence type="ECO:0000256" key="1">
    <source>
        <dbReference type="SAM" id="SignalP"/>
    </source>
</evidence>
<dbReference type="AlphaFoldDB" id="W6ABT7"/>
<dbReference type="HOGENOM" id="CLU_1030187_0_0_14"/>
<name>W6ABT7_9MOLU</name>
<feature type="signal peptide" evidence="1">
    <location>
        <begin position="1"/>
        <end position="28"/>
    </location>
</feature>
<dbReference type="Gene3D" id="3.40.420.10">
    <property type="entry name" value="Ricin (A subunit), domain 1"/>
    <property type="match status" value="1"/>
</dbReference>
<proteinExistence type="predicted"/>
<dbReference type="Proteomes" id="UP000019265">
    <property type="component" value="Chromosome"/>
</dbReference>
<evidence type="ECO:0000313" key="2">
    <source>
        <dbReference type="EMBL" id="AHI54300.1"/>
    </source>
</evidence>
<keyword evidence="3" id="KW-1185">Reference proteome</keyword>
<reference evidence="2 3" key="1">
    <citation type="journal article" date="2014" name="Genome Biol. Evol.">
        <title>Molecular evolution of the substrate utilization strategies and putative virulence factors in mosquito-associated Spiroplasma species.</title>
        <authorList>
            <person name="Chang T.H."/>
            <person name="Lo W.S."/>
            <person name="Ku C."/>
            <person name="Chen L.L."/>
            <person name="Kuo C.H."/>
        </authorList>
    </citation>
    <scope>NUCLEOTIDE SEQUENCE [LARGE SCALE GENOMIC DNA]</scope>
    <source>
        <strain evidence="2">Ar-1343</strain>
    </source>
</reference>
<dbReference type="InterPro" id="IPR001574">
    <property type="entry name" value="Ribosome_inactivat_prot"/>
</dbReference>
<dbReference type="EMBL" id="CP006934">
    <property type="protein sequence ID" value="AHI54300.1"/>
    <property type="molecule type" value="Genomic_DNA"/>
</dbReference>
<dbReference type="KEGG" id="ssab:SSABA_v1c09010"/>
<keyword evidence="1" id="KW-0732">Signal</keyword>
<gene>
    <name evidence="2" type="ORF">SSABA_v1c09010</name>
</gene>
<dbReference type="InterPro" id="IPR036041">
    <property type="entry name" value="Ribosome-inact_prot_sf"/>
</dbReference>
<accession>W6ABT7</accession>
<organism evidence="2 3">
    <name type="scientific">Spiroplasma sabaudiense Ar-1343</name>
    <dbReference type="NCBI Taxonomy" id="1276257"/>
    <lineage>
        <taxon>Bacteria</taxon>
        <taxon>Bacillati</taxon>
        <taxon>Mycoplasmatota</taxon>
        <taxon>Mollicutes</taxon>
        <taxon>Entomoplasmatales</taxon>
        <taxon>Spiroplasmataceae</taxon>
        <taxon>Spiroplasma</taxon>
    </lineage>
</organism>
<protein>
    <submittedName>
        <fullName evidence="2">Uncharacterized protein</fullName>
    </submittedName>
</protein>
<feature type="chain" id="PRO_5004877292" evidence="1">
    <location>
        <begin position="29"/>
        <end position="270"/>
    </location>
</feature>
<dbReference type="PATRIC" id="fig|1276257.3.peg.917"/>
<evidence type="ECO:0000313" key="3">
    <source>
        <dbReference type="Proteomes" id="UP000019265"/>
    </source>
</evidence>
<dbReference type="SUPFAM" id="SSF56371">
    <property type="entry name" value="Ribosome inactivating proteins (RIP)"/>
    <property type="match status" value="1"/>
</dbReference>
<dbReference type="GO" id="GO:0030598">
    <property type="term" value="F:rRNA N-glycosylase activity"/>
    <property type="evidence" value="ECO:0007669"/>
    <property type="project" value="InterPro"/>
</dbReference>
<sequence>MRKGENFMKFLFSMLSASFLGISSLNLAIPVIKDKEINNRDTFLLNMNLNGTYDVASQIKSNVARLMVSGITENTSIKNHQGEAIGTLTDRGSQKFDLITVSIYLETGKRAVLILNPEDLELQGFIQLDSNDTQFKYVYFSNAKIKNIGTTYVENLYYTNYYSDLIGDAEFIVTRDSMAHAFNSIANYSGNPLIMKKHLVAAMLVTTESFRFFKMADRVGQIWNYEAGYDWQIQKKLYLNNWGKWSDEFHESNFENAKENLSVLKKISPN</sequence>
<dbReference type="InterPro" id="IPR016138">
    <property type="entry name" value="Ribosome_inactivat_prot_sub1"/>
</dbReference>